<feature type="non-terminal residue" evidence="2">
    <location>
        <position position="63"/>
    </location>
</feature>
<dbReference type="EMBL" id="LXQA010409468">
    <property type="protein sequence ID" value="MCI49971.1"/>
    <property type="molecule type" value="Genomic_DNA"/>
</dbReference>
<evidence type="ECO:0000313" key="3">
    <source>
        <dbReference type="Proteomes" id="UP000265520"/>
    </source>
</evidence>
<feature type="region of interest" description="Disordered" evidence="1">
    <location>
        <begin position="1"/>
        <end position="29"/>
    </location>
</feature>
<reference evidence="2 3" key="1">
    <citation type="journal article" date="2018" name="Front. Plant Sci.">
        <title>Red Clover (Trifolium pratense) and Zigzag Clover (T. medium) - A Picture of Genomic Similarities and Differences.</title>
        <authorList>
            <person name="Dluhosova J."/>
            <person name="Istvanek J."/>
            <person name="Nedelnik J."/>
            <person name="Repkova J."/>
        </authorList>
    </citation>
    <scope>NUCLEOTIDE SEQUENCE [LARGE SCALE GENOMIC DNA]</scope>
    <source>
        <strain evidence="3">cv. 10/8</strain>
        <tissue evidence="2">Leaf</tissue>
    </source>
</reference>
<proteinExistence type="predicted"/>
<name>A0A392SM61_9FABA</name>
<feature type="non-terminal residue" evidence="2">
    <location>
        <position position="1"/>
    </location>
</feature>
<evidence type="ECO:0000256" key="1">
    <source>
        <dbReference type="SAM" id="MobiDB-lite"/>
    </source>
</evidence>
<dbReference type="Proteomes" id="UP000265520">
    <property type="component" value="Unassembled WGS sequence"/>
</dbReference>
<feature type="compositionally biased region" description="Basic and acidic residues" evidence="1">
    <location>
        <begin position="1"/>
        <end position="16"/>
    </location>
</feature>
<protein>
    <submittedName>
        <fullName evidence="2">Uncharacterized protein</fullName>
    </submittedName>
</protein>
<comment type="caution">
    <text evidence="2">The sequence shown here is derived from an EMBL/GenBank/DDBJ whole genome shotgun (WGS) entry which is preliminary data.</text>
</comment>
<organism evidence="2 3">
    <name type="scientific">Trifolium medium</name>
    <dbReference type="NCBI Taxonomy" id="97028"/>
    <lineage>
        <taxon>Eukaryota</taxon>
        <taxon>Viridiplantae</taxon>
        <taxon>Streptophyta</taxon>
        <taxon>Embryophyta</taxon>
        <taxon>Tracheophyta</taxon>
        <taxon>Spermatophyta</taxon>
        <taxon>Magnoliopsida</taxon>
        <taxon>eudicotyledons</taxon>
        <taxon>Gunneridae</taxon>
        <taxon>Pentapetalae</taxon>
        <taxon>rosids</taxon>
        <taxon>fabids</taxon>
        <taxon>Fabales</taxon>
        <taxon>Fabaceae</taxon>
        <taxon>Papilionoideae</taxon>
        <taxon>50 kb inversion clade</taxon>
        <taxon>NPAAA clade</taxon>
        <taxon>Hologalegina</taxon>
        <taxon>IRL clade</taxon>
        <taxon>Trifolieae</taxon>
        <taxon>Trifolium</taxon>
    </lineage>
</organism>
<sequence>TKGDSGVELKDGHNKPETLNGGAKGAKMKRTEAMTGVATAPDDAKGGSSSVDDVRVGDIVLKL</sequence>
<dbReference type="AlphaFoldDB" id="A0A392SM61"/>
<keyword evidence="3" id="KW-1185">Reference proteome</keyword>
<evidence type="ECO:0000313" key="2">
    <source>
        <dbReference type="EMBL" id="MCI49971.1"/>
    </source>
</evidence>
<accession>A0A392SM61</accession>